<dbReference type="SUPFAM" id="SSF50129">
    <property type="entry name" value="GroES-like"/>
    <property type="match status" value="1"/>
</dbReference>
<dbReference type="Gene3D" id="3.40.50.720">
    <property type="entry name" value="NAD(P)-binding Rossmann-like Domain"/>
    <property type="match status" value="1"/>
</dbReference>
<dbReference type="PANTHER" id="PTHR43161:SF23">
    <property type="entry name" value="(R,R)-BUTANEDIOL DEHYDROGENASE-RELATED"/>
    <property type="match status" value="1"/>
</dbReference>
<dbReference type="Pfam" id="PF00107">
    <property type="entry name" value="ADH_zinc_N"/>
    <property type="match status" value="1"/>
</dbReference>
<accession>A0ABU2ZKE6</accession>
<dbReference type="EMBL" id="JAVRHS010000016">
    <property type="protein sequence ID" value="MDT0577075.1"/>
    <property type="molecule type" value="Genomic_DNA"/>
</dbReference>
<protein>
    <submittedName>
        <fullName evidence="9">Alcohol dehydrogenase catalytic domain-containing protein</fullName>
    </submittedName>
</protein>
<feature type="domain" description="Alcohol dehydrogenase-like C-terminal" evidence="7">
    <location>
        <begin position="171"/>
        <end position="306"/>
    </location>
</feature>
<evidence type="ECO:0000256" key="3">
    <source>
        <dbReference type="ARBA" id="ARBA00022723"/>
    </source>
</evidence>
<organism evidence="9 10">
    <name type="scientific">Croceicoccus esteveae</name>
    <dbReference type="NCBI Taxonomy" id="3075597"/>
    <lineage>
        <taxon>Bacteria</taxon>
        <taxon>Pseudomonadati</taxon>
        <taxon>Pseudomonadota</taxon>
        <taxon>Alphaproteobacteria</taxon>
        <taxon>Sphingomonadales</taxon>
        <taxon>Erythrobacteraceae</taxon>
        <taxon>Croceicoccus</taxon>
    </lineage>
</organism>
<keyword evidence="5" id="KW-0560">Oxidoreductase</keyword>
<dbReference type="Pfam" id="PF08240">
    <property type="entry name" value="ADH_N"/>
    <property type="match status" value="1"/>
</dbReference>
<keyword evidence="3 6" id="KW-0479">Metal-binding</keyword>
<evidence type="ECO:0000313" key="9">
    <source>
        <dbReference type="EMBL" id="MDT0577075.1"/>
    </source>
</evidence>
<comment type="similarity">
    <text evidence="2 6">Belongs to the zinc-containing alcohol dehydrogenase family.</text>
</comment>
<comment type="cofactor">
    <cofactor evidence="1 6">
        <name>Zn(2+)</name>
        <dbReference type="ChEBI" id="CHEBI:29105"/>
    </cofactor>
</comment>
<evidence type="ECO:0000256" key="1">
    <source>
        <dbReference type="ARBA" id="ARBA00001947"/>
    </source>
</evidence>
<evidence type="ECO:0000256" key="5">
    <source>
        <dbReference type="ARBA" id="ARBA00023002"/>
    </source>
</evidence>
<dbReference type="PROSITE" id="PS00059">
    <property type="entry name" value="ADH_ZINC"/>
    <property type="match status" value="1"/>
</dbReference>
<evidence type="ECO:0000256" key="6">
    <source>
        <dbReference type="RuleBase" id="RU361277"/>
    </source>
</evidence>
<name>A0ABU2ZKE6_9SPHN</name>
<dbReference type="PANTHER" id="PTHR43161">
    <property type="entry name" value="SORBITOL DEHYDROGENASE"/>
    <property type="match status" value="1"/>
</dbReference>
<evidence type="ECO:0000259" key="7">
    <source>
        <dbReference type="Pfam" id="PF00107"/>
    </source>
</evidence>
<dbReference type="InterPro" id="IPR013149">
    <property type="entry name" value="ADH-like_C"/>
</dbReference>
<evidence type="ECO:0000256" key="4">
    <source>
        <dbReference type="ARBA" id="ARBA00022833"/>
    </source>
</evidence>
<gene>
    <name evidence="9" type="ORF">RM533_12950</name>
</gene>
<reference evidence="9 10" key="1">
    <citation type="submission" date="2023-09" db="EMBL/GenBank/DDBJ databases">
        <authorList>
            <person name="Rey-Velasco X."/>
        </authorList>
    </citation>
    <scope>NUCLEOTIDE SEQUENCE [LARGE SCALE GENOMIC DNA]</scope>
    <source>
        <strain evidence="9 10">F390</strain>
    </source>
</reference>
<comment type="caution">
    <text evidence="9">The sequence shown here is derived from an EMBL/GenBank/DDBJ whole genome shotgun (WGS) entry which is preliminary data.</text>
</comment>
<dbReference type="RefSeq" id="WP_311341649.1">
    <property type="nucleotide sequence ID" value="NZ_JAVRHS010000016.1"/>
</dbReference>
<dbReference type="InterPro" id="IPR011032">
    <property type="entry name" value="GroES-like_sf"/>
</dbReference>
<feature type="domain" description="Alcohol dehydrogenase-like N-terminal" evidence="8">
    <location>
        <begin position="33"/>
        <end position="123"/>
    </location>
</feature>
<evidence type="ECO:0000259" key="8">
    <source>
        <dbReference type="Pfam" id="PF08240"/>
    </source>
</evidence>
<dbReference type="InterPro" id="IPR013154">
    <property type="entry name" value="ADH-like_N"/>
</dbReference>
<dbReference type="Gene3D" id="3.90.180.10">
    <property type="entry name" value="Medium-chain alcohol dehydrogenases, catalytic domain"/>
    <property type="match status" value="1"/>
</dbReference>
<keyword evidence="4 6" id="KW-0862">Zinc</keyword>
<evidence type="ECO:0000256" key="2">
    <source>
        <dbReference type="ARBA" id="ARBA00008072"/>
    </source>
</evidence>
<dbReference type="Proteomes" id="UP001259803">
    <property type="component" value="Unassembled WGS sequence"/>
</dbReference>
<evidence type="ECO:0000313" key="10">
    <source>
        <dbReference type="Proteomes" id="UP001259803"/>
    </source>
</evidence>
<keyword evidence="10" id="KW-1185">Reference proteome</keyword>
<dbReference type="InterPro" id="IPR002328">
    <property type="entry name" value="ADH_Zn_CS"/>
</dbReference>
<sequence length="348" mass="35522">MVQQLSPQSIMDMVRVSGPGMVSLDPVPVPQLGSGDVLIEVANCGLCGSDLGYIKVGGVSAPCTEPFGLGHELSGTIAAVGNAVSGLRPGQRVVVNPMGDGNMIGSGAPAGAFAPYVVVTNATLGGSIHLIPDHVSFEAAALAEPLAVALHAVRRAGPLPDERIAVFGAGPIGLGIIHFLKASGVKDIVAIDLSPTRLQRASSLGATATVNAAEADVASALGDAHGRGDLFGWPVVNTGVFFDVSTSPGVLPQIVGVAPFHARVVLVAVHHAPIAIEWKMVLGKELTITTAMGYPDEFADALTAIAEPGFDEDAFISHRFALAQFHDALAAARARDGSAKVMISCQPS</sequence>
<dbReference type="InterPro" id="IPR036291">
    <property type="entry name" value="NAD(P)-bd_dom_sf"/>
</dbReference>
<dbReference type="SUPFAM" id="SSF51735">
    <property type="entry name" value="NAD(P)-binding Rossmann-fold domains"/>
    <property type="match status" value="1"/>
</dbReference>
<proteinExistence type="inferred from homology"/>